<reference evidence="1" key="1">
    <citation type="submission" date="2014-11" db="EMBL/GenBank/DDBJ databases">
        <authorList>
            <person name="Amaro Gonzalez C."/>
        </authorList>
    </citation>
    <scope>NUCLEOTIDE SEQUENCE</scope>
</reference>
<proteinExistence type="predicted"/>
<accession>A0A0E9UWD6</accession>
<name>A0A0E9UWD6_ANGAN</name>
<evidence type="ECO:0000313" key="1">
    <source>
        <dbReference type="EMBL" id="JAH69253.1"/>
    </source>
</evidence>
<protein>
    <submittedName>
        <fullName evidence="1">Uncharacterized protein</fullName>
    </submittedName>
</protein>
<dbReference type="AlphaFoldDB" id="A0A0E9UWD6"/>
<dbReference type="EMBL" id="GBXM01039324">
    <property type="protein sequence ID" value="JAH69253.1"/>
    <property type="molecule type" value="Transcribed_RNA"/>
</dbReference>
<reference evidence="1" key="2">
    <citation type="journal article" date="2015" name="Fish Shellfish Immunol.">
        <title>Early steps in the European eel (Anguilla anguilla)-Vibrio vulnificus interaction in the gills: Role of the RtxA13 toxin.</title>
        <authorList>
            <person name="Callol A."/>
            <person name="Pajuelo D."/>
            <person name="Ebbesson L."/>
            <person name="Teles M."/>
            <person name="MacKenzie S."/>
            <person name="Amaro C."/>
        </authorList>
    </citation>
    <scope>NUCLEOTIDE SEQUENCE</scope>
</reference>
<organism evidence="1">
    <name type="scientific">Anguilla anguilla</name>
    <name type="common">European freshwater eel</name>
    <name type="synonym">Muraena anguilla</name>
    <dbReference type="NCBI Taxonomy" id="7936"/>
    <lineage>
        <taxon>Eukaryota</taxon>
        <taxon>Metazoa</taxon>
        <taxon>Chordata</taxon>
        <taxon>Craniata</taxon>
        <taxon>Vertebrata</taxon>
        <taxon>Euteleostomi</taxon>
        <taxon>Actinopterygii</taxon>
        <taxon>Neopterygii</taxon>
        <taxon>Teleostei</taxon>
        <taxon>Anguilliformes</taxon>
        <taxon>Anguillidae</taxon>
        <taxon>Anguilla</taxon>
    </lineage>
</organism>
<sequence>MYCVMACLYSRVTTGCRFPQFYAYVMTLKPLGV</sequence>